<gene>
    <name evidence="2" type="ORF">LWI29_016741</name>
</gene>
<dbReference type="EMBL" id="JAUESC010000004">
    <property type="protein sequence ID" value="KAK0596552.1"/>
    <property type="molecule type" value="Genomic_DNA"/>
</dbReference>
<proteinExistence type="predicted"/>
<protein>
    <submittedName>
        <fullName evidence="2">Uncharacterized protein</fullName>
    </submittedName>
</protein>
<feature type="compositionally biased region" description="Low complexity" evidence="1">
    <location>
        <begin position="1"/>
        <end position="10"/>
    </location>
</feature>
<accession>A0AA39STZ0</accession>
<keyword evidence="3" id="KW-1185">Reference proteome</keyword>
<feature type="region of interest" description="Disordered" evidence="1">
    <location>
        <begin position="76"/>
        <end position="111"/>
    </location>
</feature>
<feature type="region of interest" description="Disordered" evidence="1">
    <location>
        <begin position="1"/>
        <end position="53"/>
    </location>
</feature>
<name>A0AA39STZ0_ACESA</name>
<evidence type="ECO:0000256" key="1">
    <source>
        <dbReference type="SAM" id="MobiDB-lite"/>
    </source>
</evidence>
<dbReference type="AlphaFoldDB" id="A0AA39STZ0"/>
<sequence length="111" mass="12203">MSLKKILSLNKGGGGGSASLKKETSSKRRKPNTRSSFQEISIQRGKSLKDMNSDELKTKIKRWAKAVVAYARQVSGKFGSSRRVDDRSDSKSSGSCSRVHEDNTSGQLQPR</sequence>
<dbReference type="PANTHER" id="PTHR36484:SF2">
    <property type="entry name" value="OS01G0558700 PROTEIN"/>
    <property type="match status" value="1"/>
</dbReference>
<reference evidence="2" key="1">
    <citation type="journal article" date="2022" name="Plant J.">
        <title>Strategies of tolerance reflected in two North American maple genomes.</title>
        <authorList>
            <person name="McEvoy S.L."/>
            <person name="Sezen U.U."/>
            <person name="Trouern-Trend A."/>
            <person name="McMahon S.M."/>
            <person name="Schaberg P.G."/>
            <person name="Yang J."/>
            <person name="Wegrzyn J.L."/>
            <person name="Swenson N.G."/>
        </authorList>
    </citation>
    <scope>NUCLEOTIDE SEQUENCE</scope>
    <source>
        <strain evidence="2">NS2018</strain>
    </source>
</reference>
<comment type="caution">
    <text evidence="2">The sequence shown here is derived from an EMBL/GenBank/DDBJ whole genome shotgun (WGS) entry which is preliminary data.</text>
</comment>
<organism evidence="2 3">
    <name type="scientific">Acer saccharum</name>
    <name type="common">Sugar maple</name>
    <dbReference type="NCBI Taxonomy" id="4024"/>
    <lineage>
        <taxon>Eukaryota</taxon>
        <taxon>Viridiplantae</taxon>
        <taxon>Streptophyta</taxon>
        <taxon>Embryophyta</taxon>
        <taxon>Tracheophyta</taxon>
        <taxon>Spermatophyta</taxon>
        <taxon>Magnoliopsida</taxon>
        <taxon>eudicotyledons</taxon>
        <taxon>Gunneridae</taxon>
        <taxon>Pentapetalae</taxon>
        <taxon>rosids</taxon>
        <taxon>malvids</taxon>
        <taxon>Sapindales</taxon>
        <taxon>Sapindaceae</taxon>
        <taxon>Hippocastanoideae</taxon>
        <taxon>Acereae</taxon>
        <taxon>Acer</taxon>
    </lineage>
</organism>
<evidence type="ECO:0000313" key="2">
    <source>
        <dbReference type="EMBL" id="KAK0596552.1"/>
    </source>
</evidence>
<dbReference type="PANTHER" id="PTHR36484">
    <property type="entry name" value="OS01G0558700 PROTEIN"/>
    <property type="match status" value="1"/>
</dbReference>
<evidence type="ECO:0000313" key="3">
    <source>
        <dbReference type="Proteomes" id="UP001168877"/>
    </source>
</evidence>
<reference evidence="2" key="2">
    <citation type="submission" date="2023-06" db="EMBL/GenBank/DDBJ databases">
        <authorList>
            <person name="Swenson N.G."/>
            <person name="Wegrzyn J.L."/>
            <person name="Mcevoy S.L."/>
        </authorList>
    </citation>
    <scope>NUCLEOTIDE SEQUENCE</scope>
    <source>
        <strain evidence="2">NS2018</strain>
        <tissue evidence="2">Leaf</tissue>
    </source>
</reference>
<dbReference type="Proteomes" id="UP001168877">
    <property type="component" value="Unassembled WGS sequence"/>
</dbReference>